<evidence type="ECO:0000313" key="2">
    <source>
        <dbReference type="Proteomes" id="UP001163835"/>
    </source>
</evidence>
<reference evidence="1" key="1">
    <citation type="submission" date="2022-09" db="EMBL/GenBank/DDBJ databases">
        <title>A Global Phylogenomic Analysis of the Shiitake Genus Lentinula.</title>
        <authorList>
            <consortium name="DOE Joint Genome Institute"/>
            <person name="Sierra-Patev S."/>
            <person name="Min B."/>
            <person name="Naranjo-Ortiz M."/>
            <person name="Looney B."/>
            <person name="Konkel Z."/>
            <person name="Slot J.C."/>
            <person name="Sakamoto Y."/>
            <person name="Steenwyk J.L."/>
            <person name="Rokas A."/>
            <person name="Carro J."/>
            <person name="Camarero S."/>
            <person name="Ferreira P."/>
            <person name="Molpeceres G."/>
            <person name="Ruiz-Duenas F.J."/>
            <person name="Serrano A."/>
            <person name="Henrissat B."/>
            <person name="Drula E."/>
            <person name="Hughes K.W."/>
            <person name="Mata J.L."/>
            <person name="Ishikawa N.K."/>
            <person name="Vargas-Isla R."/>
            <person name="Ushijima S."/>
            <person name="Smith C.A."/>
            <person name="Ahrendt S."/>
            <person name="Andreopoulos W."/>
            <person name="He G."/>
            <person name="Labutti K."/>
            <person name="Lipzen A."/>
            <person name="Ng V."/>
            <person name="Riley R."/>
            <person name="Sandor L."/>
            <person name="Barry K."/>
            <person name="Martinez A.T."/>
            <person name="Xiao Y."/>
            <person name="Gibbons J.G."/>
            <person name="Terashima K."/>
            <person name="Grigoriev I.V."/>
            <person name="Hibbett D.S."/>
        </authorList>
    </citation>
    <scope>NUCLEOTIDE SEQUENCE</scope>
    <source>
        <strain evidence="1">TMI1499</strain>
    </source>
</reference>
<accession>A0ACC1TFU2</accession>
<proteinExistence type="predicted"/>
<dbReference type="Proteomes" id="UP001163835">
    <property type="component" value="Unassembled WGS sequence"/>
</dbReference>
<organism evidence="1 2">
    <name type="scientific">Lentinula aff. lateritia</name>
    <dbReference type="NCBI Taxonomy" id="2804960"/>
    <lineage>
        <taxon>Eukaryota</taxon>
        <taxon>Fungi</taxon>
        <taxon>Dikarya</taxon>
        <taxon>Basidiomycota</taxon>
        <taxon>Agaricomycotina</taxon>
        <taxon>Agaricomycetes</taxon>
        <taxon>Agaricomycetidae</taxon>
        <taxon>Agaricales</taxon>
        <taxon>Marasmiineae</taxon>
        <taxon>Omphalotaceae</taxon>
        <taxon>Lentinula</taxon>
    </lineage>
</organism>
<name>A0ACC1TFU2_9AGAR</name>
<evidence type="ECO:0000313" key="1">
    <source>
        <dbReference type="EMBL" id="KAJ3803463.1"/>
    </source>
</evidence>
<sequence>EQSGPSSSHSATVSSRRAVSAETISLSGTKKTNVFNGQELHGLRVSVIAIALWQITYENAENPRQQLPYPRLIGRSGLTDYDVTMLEERQLAVVDEDVGFLIPKDLSCDELMDLLKTHFPTVFQYLQRAIRSPNPAYNPLYDHESLAFLPPVLLCLKNGRNYNTYPGRGGTFPDGNLIWKKCVSKNRLSWKDNKVVFCARADITAAAEEWLLGKCPFPPTPQISEVDSESSDSEGAYHAPGPDKGKVKERERSLSTELRRDVRKLRKTN</sequence>
<comment type="caution">
    <text evidence="1">The sequence shown here is derived from an EMBL/GenBank/DDBJ whole genome shotgun (WGS) entry which is preliminary data.</text>
</comment>
<feature type="non-terminal residue" evidence="1">
    <location>
        <position position="269"/>
    </location>
</feature>
<gene>
    <name evidence="1" type="ORF">F5876DRAFT_85292</name>
</gene>
<dbReference type="EMBL" id="MU797582">
    <property type="protein sequence ID" value="KAJ3803463.1"/>
    <property type="molecule type" value="Genomic_DNA"/>
</dbReference>
<feature type="non-terminal residue" evidence="1">
    <location>
        <position position="1"/>
    </location>
</feature>
<keyword evidence="2" id="KW-1185">Reference proteome</keyword>
<protein>
    <submittedName>
        <fullName evidence="1">Uncharacterized protein</fullName>
    </submittedName>
</protein>